<keyword evidence="2" id="KW-0560">Oxidoreductase</keyword>
<evidence type="ECO:0000256" key="2">
    <source>
        <dbReference type="ARBA" id="ARBA00023002"/>
    </source>
</evidence>
<evidence type="ECO:0000313" key="4">
    <source>
        <dbReference type="Proteomes" id="UP001285441"/>
    </source>
</evidence>
<dbReference type="InterPro" id="IPR002347">
    <property type="entry name" value="SDR_fam"/>
</dbReference>
<dbReference type="PANTHER" id="PTHR42901:SF1">
    <property type="entry name" value="ALCOHOL DEHYDROGENASE"/>
    <property type="match status" value="1"/>
</dbReference>
<comment type="similarity">
    <text evidence="1">Belongs to the short-chain dehydrogenases/reductases (SDR) family.</text>
</comment>
<dbReference type="CDD" id="cd05233">
    <property type="entry name" value="SDR_c"/>
    <property type="match status" value="1"/>
</dbReference>
<reference evidence="3" key="1">
    <citation type="journal article" date="2023" name="Mol. Phylogenet. Evol.">
        <title>Genome-scale phylogeny and comparative genomics of the fungal order Sordariales.</title>
        <authorList>
            <person name="Hensen N."/>
            <person name="Bonometti L."/>
            <person name="Westerberg I."/>
            <person name="Brannstrom I.O."/>
            <person name="Guillou S."/>
            <person name="Cros-Aarteil S."/>
            <person name="Calhoun S."/>
            <person name="Haridas S."/>
            <person name="Kuo A."/>
            <person name="Mondo S."/>
            <person name="Pangilinan J."/>
            <person name="Riley R."/>
            <person name="LaButti K."/>
            <person name="Andreopoulos B."/>
            <person name="Lipzen A."/>
            <person name="Chen C."/>
            <person name="Yan M."/>
            <person name="Daum C."/>
            <person name="Ng V."/>
            <person name="Clum A."/>
            <person name="Steindorff A."/>
            <person name="Ohm R.A."/>
            <person name="Martin F."/>
            <person name="Silar P."/>
            <person name="Natvig D.O."/>
            <person name="Lalanne C."/>
            <person name="Gautier V."/>
            <person name="Ament-Velasquez S.L."/>
            <person name="Kruys A."/>
            <person name="Hutchinson M.I."/>
            <person name="Powell A.J."/>
            <person name="Barry K."/>
            <person name="Miller A.N."/>
            <person name="Grigoriev I.V."/>
            <person name="Debuchy R."/>
            <person name="Gladieux P."/>
            <person name="Hiltunen Thoren M."/>
            <person name="Johannesson H."/>
        </authorList>
    </citation>
    <scope>NUCLEOTIDE SEQUENCE</scope>
    <source>
        <strain evidence="3">CBS 232.78</strain>
    </source>
</reference>
<dbReference type="PANTHER" id="PTHR42901">
    <property type="entry name" value="ALCOHOL DEHYDROGENASE"/>
    <property type="match status" value="1"/>
</dbReference>
<dbReference type="InterPro" id="IPR036291">
    <property type="entry name" value="NAD(P)-bd_dom_sf"/>
</dbReference>
<dbReference type="SUPFAM" id="SSF51735">
    <property type="entry name" value="NAD(P)-binding Rossmann-fold domains"/>
    <property type="match status" value="1"/>
</dbReference>
<reference evidence="3" key="2">
    <citation type="submission" date="2023-06" db="EMBL/GenBank/DDBJ databases">
        <authorList>
            <consortium name="Lawrence Berkeley National Laboratory"/>
            <person name="Haridas S."/>
            <person name="Hensen N."/>
            <person name="Bonometti L."/>
            <person name="Westerberg I."/>
            <person name="Brannstrom I.O."/>
            <person name="Guillou S."/>
            <person name="Cros-Aarteil S."/>
            <person name="Calhoun S."/>
            <person name="Kuo A."/>
            <person name="Mondo S."/>
            <person name="Pangilinan J."/>
            <person name="Riley R."/>
            <person name="LaButti K."/>
            <person name="Andreopoulos B."/>
            <person name="Lipzen A."/>
            <person name="Chen C."/>
            <person name="Yanf M."/>
            <person name="Daum C."/>
            <person name="Ng V."/>
            <person name="Clum A."/>
            <person name="Steindorff A."/>
            <person name="Ohm R."/>
            <person name="Martin F."/>
            <person name="Silar P."/>
            <person name="Natvig D."/>
            <person name="Lalanne C."/>
            <person name="Gautier V."/>
            <person name="Ament-velasquez S.L."/>
            <person name="Kruys A."/>
            <person name="Hutchinson M.I."/>
            <person name="Powell A.J."/>
            <person name="Barry K."/>
            <person name="Miller A.N."/>
            <person name="Grigoriev I.V."/>
            <person name="Debuchy R."/>
            <person name="Gladieux P."/>
            <person name="Thoren M.H."/>
            <person name="Johannesson H."/>
        </authorList>
    </citation>
    <scope>NUCLEOTIDE SEQUENCE</scope>
    <source>
        <strain evidence="3">CBS 232.78</strain>
    </source>
</reference>
<name>A0AAE0N9M1_9PEZI</name>
<keyword evidence="4" id="KW-1185">Reference proteome</keyword>
<accession>A0AAE0N9M1</accession>
<sequence>MAAQESHPFVPKTATPAFIVPFVKTMYRVPYPAISPLRPELSQAGKNVMVTGGGAGIGFAISRAFVRAKASRIIITGRRENMLMEALATLNTLAAEHSPDTVITYSVSDFASLEDTERLWTKLKADGIFVDVLVLNAAVAGPIGTLLQSGVRAIWETFEVNVRGLLDYTEWFSKQEWDKQKYIVNLSTSAAHAFDLDVPHIAAYGITKNAGTLVMQRIAQDVDPKKIQIINYHPGGILTHAARSVGLDESSGEWDDENLPGHWAVWGATDEAKFLHGRYVCAWWDVDELKNGEAAKRIEKEFNFLRVGIVGLTQYES</sequence>
<dbReference type="GO" id="GO:0016491">
    <property type="term" value="F:oxidoreductase activity"/>
    <property type="evidence" value="ECO:0007669"/>
    <property type="project" value="UniProtKB-KW"/>
</dbReference>
<dbReference type="Proteomes" id="UP001285441">
    <property type="component" value="Unassembled WGS sequence"/>
</dbReference>
<proteinExistence type="inferred from homology"/>
<comment type="caution">
    <text evidence="3">The sequence shown here is derived from an EMBL/GenBank/DDBJ whole genome shotgun (WGS) entry which is preliminary data.</text>
</comment>
<dbReference type="EMBL" id="JAULSW010000007">
    <property type="protein sequence ID" value="KAK3374534.1"/>
    <property type="molecule type" value="Genomic_DNA"/>
</dbReference>
<evidence type="ECO:0000256" key="1">
    <source>
        <dbReference type="ARBA" id="ARBA00006484"/>
    </source>
</evidence>
<protein>
    <submittedName>
        <fullName evidence="3">Uncharacterized protein</fullName>
    </submittedName>
</protein>
<organism evidence="3 4">
    <name type="scientific">Podospora didyma</name>
    <dbReference type="NCBI Taxonomy" id="330526"/>
    <lineage>
        <taxon>Eukaryota</taxon>
        <taxon>Fungi</taxon>
        <taxon>Dikarya</taxon>
        <taxon>Ascomycota</taxon>
        <taxon>Pezizomycotina</taxon>
        <taxon>Sordariomycetes</taxon>
        <taxon>Sordariomycetidae</taxon>
        <taxon>Sordariales</taxon>
        <taxon>Podosporaceae</taxon>
        <taxon>Podospora</taxon>
    </lineage>
</organism>
<dbReference type="AlphaFoldDB" id="A0AAE0N9M1"/>
<dbReference type="PRINTS" id="PR00081">
    <property type="entry name" value="GDHRDH"/>
</dbReference>
<dbReference type="Pfam" id="PF00106">
    <property type="entry name" value="adh_short"/>
    <property type="match status" value="1"/>
</dbReference>
<dbReference type="Gene3D" id="3.40.50.720">
    <property type="entry name" value="NAD(P)-binding Rossmann-like Domain"/>
    <property type="match status" value="1"/>
</dbReference>
<evidence type="ECO:0000313" key="3">
    <source>
        <dbReference type="EMBL" id="KAK3374534.1"/>
    </source>
</evidence>
<gene>
    <name evidence="3" type="ORF">B0H63DRAFT_480440</name>
</gene>